<dbReference type="SUPFAM" id="SSF52151">
    <property type="entry name" value="FabD/lysophospholipase-like"/>
    <property type="match status" value="1"/>
</dbReference>
<evidence type="ECO:0000256" key="2">
    <source>
        <dbReference type="ARBA" id="ARBA00022963"/>
    </source>
</evidence>
<evidence type="ECO:0000313" key="6">
    <source>
        <dbReference type="EMBL" id="KAB0264168.1"/>
    </source>
</evidence>
<dbReference type="Gene3D" id="3.40.1090.10">
    <property type="entry name" value="Cytosolic phospholipase A2 catalytic domain"/>
    <property type="match status" value="2"/>
</dbReference>
<dbReference type="EMBL" id="VCMV01000079">
    <property type="protein sequence ID" value="KAB0264168.1"/>
    <property type="molecule type" value="Genomic_DNA"/>
</dbReference>
<dbReference type="RefSeq" id="WP_150949948.1">
    <property type="nucleotide sequence ID" value="NZ_VCMV01000079.1"/>
</dbReference>
<evidence type="ECO:0000256" key="1">
    <source>
        <dbReference type="ARBA" id="ARBA00022801"/>
    </source>
</evidence>
<keyword evidence="7" id="KW-1185">Reference proteome</keyword>
<gene>
    <name evidence="6" type="ORF">FEZ63_24310</name>
</gene>
<dbReference type="PANTHER" id="PTHR14226:SF78">
    <property type="entry name" value="SLR0060 PROTEIN"/>
    <property type="match status" value="1"/>
</dbReference>
<sequence length="382" mass="41210">MPESPLFDEAREPEAGIALCLSGGGYRAMLFHLGSLVRLNEVSLLSKLSRISSVSGGSITAAYLGLRWKDLAFDGNGRAAALDLVIDKIREMASTSVDAGAVIGGILLPGSISDRVARAYDETLFDGATLADLPGDGAGPRFVINATNVQSGAVWRFSKAYMGDYRVGLVPKPTVKLAVAVAASSAFPPVLSPLNLPIDDPFDPTFDGDLSGPAYRKAAVLSDGGVYDNLGLETAFKRFQTLLVSDGGKKIAPEEDPSHDWARHSIRVLDIIDNQVRSLRKRQLIDAFEERARTGAYWGIRTLYADYAAPSDPLGCTHRDPTALAEIPTRLQALPDPVQEKLINWGYAITDAALRVHFGQDLRTMYRVTIPDPTSFPYPGGY</sequence>
<dbReference type="GO" id="GO:0016787">
    <property type="term" value="F:hydrolase activity"/>
    <property type="evidence" value="ECO:0007669"/>
    <property type="project" value="UniProtKB-UniRule"/>
</dbReference>
<evidence type="ECO:0000256" key="3">
    <source>
        <dbReference type="ARBA" id="ARBA00023098"/>
    </source>
</evidence>
<feature type="active site" description="Proton acceptor" evidence="4">
    <location>
        <position position="223"/>
    </location>
</feature>
<dbReference type="AlphaFoldDB" id="A0A5N3P354"/>
<keyword evidence="3 4" id="KW-0443">Lipid metabolism</keyword>
<dbReference type="InterPro" id="IPR050301">
    <property type="entry name" value="NTE"/>
</dbReference>
<feature type="active site" description="Nucleophile" evidence="4">
    <location>
        <position position="55"/>
    </location>
</feature>
<comment type="caution">
    <text evidence="4">Lacks conserved residue(s) required for the propagation of feature annotation.</text>
</comment>
<dbReference type="InterPro" id="IPR016035">
    <property type="entry name" value="Acyl_Trfase/lysoPLipase"/>
</dbReference>
<dbReference type="Pfam" id="PF01734">
    <property type="entry name" value="Patatin"/>
    <property type="match status" value="1"/>
</dbReference>
<evidence type="ECO:0000256" key="4">
    <source>
        <dbReference type="PROSITE-ProRule" id="PRU01161"/>
    </source>
</evidence>
<dbReference type="OrthoDB" id="9813090at2"/>
<dbReference type="InterPro" id="IPR002641">
    <property type="entry name" value="PNPLA_dom"/>
</dbReference>
<feature type="domain" description="PNPLA" evidence="5">
    <location>
        <begin position="20"/>
        <end position="236"/>
    </location>
</feature>
<accession>A0A5N3P354</accession>
<comment type="caution">
    <text evidence="6">The sequence shown here is derived from an EMBL/GenBank/DDBJ whole genome shotgun (WGS) entry which is preliminary data.</text>
</comment>
<protein>
    <submittedName>
        <fullName evidence="6">Patatin-like phospholipase family protein</fullName>
    </submittedName>
</protein>
<keyword evidence="2 4" id="KW-0442">Lipid degradation</keyword>
<reference evidence="6 7" key="1">
    <citation type="journal article" date="2019" name="Microorganisms">
        <title>Genome Insights into the Novel Species Microvirga brassicacearum, a Rapeseed Endophyte with Biotechnological Potential.</title>
        <authorList>
            <person name="Jimenez-Gomez A."/>
            <person name="Saati-Santamaria Z."/>
            <person name="Igual J.M."/>
            <person name="Rivas R."/>
            <person name="Mateos P.F."/>
            <person name="Garcia-Fraile P."/>
        </authorList>
    </citation>
    <scope>NUCLEOTIDE SEQUENCE [LARGE SCALE GENOMIC DNA]</scope>
    <source>
        <strain evidence="6 7">CDVBN77</strain>
    </source>
</reference>
<dbReference type="PANTHER" id="PTHR14226">
    <property type="entry name" value="NEUROPATHY TARGET ESTERASE/SWISS CHEESE D.MELANOGASTER"/>
    <property type="match status" value="1"/>
</dbReference>
<proteinExistence type="predicted"/>
<keyword evidence="1 4" id="KW-0378">Hydrolase</keyword>
<dbReference type="GO" id="GO:0016042">
    <property type="term" value="P:lipid catabolic process"/>
    <property type="evidence" value="ECO:0007669"/>
    <property type="project" value="UniProtKB-UniRule"/>
</dbReference>
<name>A0A5N3P354_9HYPH</name>
<dbReference type="PROSITE" id="PS51635">
    <property type="entry name" value="PNPLA"/>
    <property type="match status" value="1"/>
</dbReference>
<evidence type="ECO:0000313" key="7">
    <source>
        <dbReference type="Proteomes" id="UP000325684"/>
    </source>
</evidence>
<evidence type="ECO:0000259" key="5">
    <source>
        <dbReference type="PROSITE" id="PS51635"/>
    </source>
</evidence>
<feature type="short sequence motif" description="DGA/G" evidence="4">
    <location>
        <begin position="223"/>
        <end position="225"/>
    </location>
</feature>
<organism evidence="6 7">
    <name type="scientific">Microvirga brassicacearum</name>
    <dbReference type="NCBI Taxonomy" id="2580413"/>
    <lineage>
        <taxon>Bacteria</taxon>
        <taxon>Pseudomonadati</taxon>
        <taxon>Pseudomonadota</taxon>
        <taxon>Alphaproteobacteria</taxon>
        <taxon>Hyphomicrobiales</taxon>
        <taxon>Methylobacteriaceae</taxon>
        <taxon>Microvirga</taxon>
    </lineage>
</organism>
<dbReference type="Proteomes" id="UP000325684">
    <property type="component" value="Unassembled WGS sequence"/>
</dbReference>